<dbReference type="RefSeq" id="WP_218093708.1">
    <property type="nucleotide sequence ID" value="NZ_CAJVAS010000019.1"/>
</dbReference>
<organism evidence="1 2">
    <name type="scientific">Paenibacillus solanacearum</name>
    <dbReference type="NCBI Taxonomy" id="2048548"/>
    <lineage>
        <taxon>Bacteria</taxon>
        <taxon>Bacillati</taxon>
        <taxon>Bacillota</taxon>
        <taxon>Bacilli</taxon>
        <taxon>Bacillales</taxon>
        <taxon>Paenibacillaceae</taxon>
        <taxon>Paenibacillus</taxon>
    </lineage>
</organism>
<protein>
    <submittedName>
        <fullName evidence="1">Uncharacterized protein</fullName>
    </submittedName>
</protein>
<dbReference type="EMBL" id="CAJVAS010000019">
    <property type="protein sequence ID" value="CAG7638742.1"/>
    <property type="molecule type" value="Genomic_DNA"/>
</dbReference>
<accession>A0A916K4Q0</accession>
<dbReference type="Proteomes" id="UP000693672">
    <property type="component" value="Unassembled WGS sequence"/>
</dbReference>
<dbReference type="AlphaFoldDB" id="A0A916K4Q0"/>
<reference evidence="1" key="1">
    <citation type="submission" date="2021-06" db="EMBL/GenBank/DDBJ databases">
        <authorList>
            <person name="Criscuolo A."/>
        </authorList>
    </citation>
    <scope>NUCLEOTIDE SEQUENCE</scope>
    <source>
        <strain evidence="1">CIP111600</strain>
    </source>
</reference>
<name>A0A916K4Q0_9BACL</name>
<keyword evidence="2" id="KW-1185">Reference proteome</keyword>
<comment type="caution">
    <text evidence="1">The sequence shown here is derived from an EMBL/GenBank/DDBJ whole genome shotgun (WGS) entry which is preliminary data.</text>
</comment>
<sequence>MNRSRYVPFERNRYFYGKLLTVRDFMSEQMYFMDKRRLLNRLLFGSGVITGLQVVAVDDKSVSVETGVALDALGREIVLPSPVTLKLSNMEGFTNNEYAKNVYLCIAYEEKGKEPMHTAATTGRDEGVSEYNRILESYRLFIREQPPSPAHEEYDDLIEHTSVWYGDPQLRILQTVPRYIEPGHTFDLRITIEKTLQTPQVAFEYVPEWSGVEAVEPLPEGKIAFMEPTDGAQTVYTMVIRMRALPLAAGETKRQGVLGAKVNTVRLVVGDILHPDLSSLRQTIEVSEQPAEQRMMQAFHTRSLDRATDSSAEPCVYLAKIDLLQMGATYVIDRVACLPFQDYVINPSILHKVLSARGKAAGETAGSAGIAQASPASVPKPAAFPDIKDEFRPVQEPLPQEYRPIVTGVAEISILPQEKKKWYERREKNFYSDEMEHGLGPGAIFLSACLSDEREEEEVLLPDMWNRKDVIYSGPHDVFAGSEYAMGLANVSVGWVLYPKKGTFRIGVRVHRKTERTRLRVRWWAVQASESEAAPASGSLPMIKTMQEAAVSRHEPV</sequence>
<gene>
    <name evidence="1" type="ORF">PAESOLCIP111_03972</name>
</gene>
<proteinExistence type="predicted"/>
<evidence type="ECO:0000313" key="2">
    <source>
        <dbReference type="Proteomes" id="UP000693672"/>
    </source>
</evidence>
<evidence type="ECO:0000313" key="1">
    <source>
        <dbReference type="EMBL" id="CAG7638742.1"/>
    </source>
</evidence>